<dbReference type="AlphaFoldDB" id="A0A6L2KDU8"/>
<reference evidence="1" key="1">
    <citation type="journal article" date="2019" name="Sci. Rep.">
        <title>Draft genome of Tanacetum cinerariifolium, the natural source of mosquito coil.</title>
        <authorList>
            <person name="Yamashiro T."/>
            <person name="Shiraishi A."/>
            <person name="Satake H."/>
            <person name="Nakayama K."/>
        </authorList>
    </citation>
    <scope>NUCLEOTIDE SEQUENCE</scope>
</reference>
<proteinExistence type="predicted"/>
<evidence type="ECO:0000313" key="1">
    <source>
        <dbReference type="EMBL" id="GEU46907.1"/>
    </source>
</evidence>
<protein>
    <submittedName>
        <fullName evidence="1">Uncharacterized protein</fullName>
    </submittedName>
</protein>
<gene>
    <name evidence="1" type="ORF">Tci_018885</name>
</gene>
<organism evidence="1">
    <name type="scientific">Tanacetum cinerariifolium</name>
    <name type="common">Dalmatian daisy</name>
    <name type="synonym">Chrysanthemum cinerariifolium</name>
    <dbReference type="NCBI Taxonomy" id="118510"/>
    <lineage>
        <taxon>Eukaryota</taxon>
        <taxon>Viridiplantae</taxon>
        <taxon>Streptophyta</taxon>
        <taxon>Embryophyta</taxon>
        <taxon>Tracheophyta</taxon>
        <taxon>Spermatophyta</taxon>
        <taxon>Magnoliopsida</taxon>
        <taxon>eudicotyledons</taxon>
        <taxon>Gunneridae</taxon>
        <taxon>Pentapetalae</taxon>
        <taxon>asterids</taxon>
        <taxon>campanulids</taxon>
        <taxon>Asterales</taxon>
        <taxon>Asteraceae</taxon>
        <taxon>Asteroideae</taxon>
        <taxon>Anthemideae</taxon>
        <taxon>Anthemidinae</taxon>
        <taxon>Tanacetum</taxon>
    </lineage>
</organism>
<accession>A0A6L2KDU8</accession>
<name>A0A6L2KDU8_TANCI</name>
<sequence>MSFDKIKELFDKEMRKVNDFIAMDSKAQESSTKRTAGHLKSKISKKQKVDENVEPVIDDSKELKKCMEIVFNDGDEMLIEATPLSSRSPTIIEYKIHKEGKKNYFKIIRADDRFKKEKLVDDMDNLLFRTLKTMFEHHIEDTIWTYQQGLAKVKNWKLFESCGVYCITIQSTIYYLLVEKVKHHNEVFGYILLIKTKILIKKLKDSEDEYQVYGRIIGIKSLQEVTAV</sequence>
<comment type="caution">
    <text evidence="1">The sequence shown here is derived from an EMBL/GenBank/DDBJ whole genome shotgun (WGS) entry which is preliminary data.</text>
</comment>
<dbReference type="EMBL" id="BKCJ010002193">
    <property type="protein sequence ID" value="GEU46907.1"/>
    <property type="molecule type" value="Genomic_DNA"/>
</dbReference>